<dbReference type="Proteomes" id="UP000198748">
    <property type="component" value="Unassembled WGS sequence"/>
</dbReference>
<keyword evidence="2" id="KW-1185">Reference proteome</keyword>
<dbReference type="AlphaFoldDB" id="A0A1G7M5R9"/>
<dbReference type="OrthoDB" id="964565at2"/>
<accession>A0A1G7M5R9</accession>
<protein>
    <submittedName>
        <fullName evidence="1">Uncharacterized protein</fullName>
    </submittedName>
</protein>
<evidence type="ECO:0000313" key="2">
    <source>
        <dbReference type="Proteomes" id="UP000198748"/>
    </source>
</evidence>
<proteinExistence type="predicted"/>
<dbReference type="RefSeq" id="WP_090153477.1">
    <property type="nucleotide sequence ID" value="NZ_FNAN01000011.1"/>
</dbReference>
<reference evidence="2" key="1">
    <citation type="submission" date="2016-10" db="EMBL/GenBank/DDBJ databases">
        <authorList>
            <person name="Varghese N."/>
            <person name="Submissions S."/>
        </authorList>
    </citation>
    <scope>NUCLEOTIDE SEQUENCE [LARGE SCALE GENOMIC DNA]</scope>
    <source>
        <strain evidence="2">DSM 25329</strain>
    </source>
</reference>
<organism evidence="1 2">
    <name type="scientific">Dyadobacter soli</name>
    <dbReference type="NCBI Taxonomy" id="659014"/>
    <lineage>
        <taxon>Bacteria</taxon>
        <taxon>Pseudomonadati</taxon>
        <taxon>Bacteroidota</taxon>
        <taxon>Cytophagia</taxon>
        <taxon>Cytophagales</taxon>
        <taxon>Spirosomataceae</taxon>
        <taxon>Dyadobacter</taxon>
    </lineage>
</organism>
<name>A0A1G7M5R9_9BACT</name>
<sequence>MTYQAEQEKVTFVLPLYFAKAEVTFTRQSSDDGLTVPIIPANGPRVSISTRRFAKGFWLAQLTWSVGRQRFCSEGWFEIA</sequence>
<dbReference type="EMBL" id="FNAN01000011">
    <property type="protein sequence ID" value="SDF57015.1"/>
    <property type="molecule type" value="Genomic_DNA"/>
</dbReference>
<evidence type="ECO:0000313" key="1">
    <source>
        <dbReference type="EMBL" id="SDF57015.1"/>
    </source>
</evidence>
<dbReference type="STRING" id="659014.SAMN04487996_111168"/>
<gene>
    <name evidence="1" type="ORF">SAMN04487996_111168</name>
</gene>